<dbReference type="AlphaFoldDB" id="A0A0F9UKK8"/>
<evidence type="ECO:0000313" key="1">
    <source>
        <dbReference type="EMBL" id="KKN93760.1"/>
    </source>
</evidence>
<proteinExistence type="predicted"/>
<name>A0A0F9UKK8_9ZZZZ</name>
<comment type="caution">
    <text evidence="1">The sequence shown here is derived from an EMBL/GenBank/DDBJ whole genome shotgun (WGS) entry which is preliminary data.</text>
</comment>
<reference evidence="1" key="1">
    <citation type="journal article" date="2015" name="Nature">
        <title>Complex archaea that bridge the gap between prokaryotes and eukaryotes.</title>
        <authorList>
            <person name="Spang A."/>
            <person name="Saw J.H."/>
            <person name="Jorgensen S.L."/>
            <person name="Zaremba-Niedzwiedzka K."/>
            <person name="Martijn J."/>
            <person name="Lind A.E."/>
            <person name="van Eijk R."/>
            <person name="Schleper C."/>
            <person name="Guy L."/>
            <person name="Ettema T.J."/>
        </authorList>
    </citation>
    <scope>NUCLEOTIDE SEQUENCE</scope>
</reference>
<accession>A0A0F9UKK8</accession>
<protein>
    <submittedName>
        <fullName evidence="1">Uncharacterized protein</fullName>
    </submittedName>
</protein>
<sequence>MDATIMDMHNKSNLERIASATEKIAELLEPKKSEELVIITALRHYYSSLMFELKKADKNDNNQAQIKSIIGFAREVEKKYGECVSGTEYEAMPIYLKMTPTIEKYLSGIFD</sequence>
<gene>
    <name evidence="1" type="ORF">LCGC14_0195930</name>
</gene>
<organism evidence="1">
    <name type="scientific">marine sediment metagenome</name>
    <dbReference type="NCBI Taxonomy" id="412755"/>
    <lineage>
        <taxon>unclassified sequences</taxon>
        <taxon>metagenomes</taxon>
        <taxon>ecological metagenomes</taxon>
    </lineage>
</organism>
<dbReference type="EMBL" id="LAZR01000084">
    <property type="protein sequence ID" value="KKN93760.1"/>
    <property type="molecule type" value="Genomic_DNA"/>
</dbReference>